<keyword evidence="2" id="KW-1185">Reference proteome</keyword>
<dbReference type="EMBL" id="CABVPN010000013">
    <property type="protein sequence ID" value="VWB63662.1"/>
    <property type="molecule type" value="Genomic_DNA"/>
</dbReference>
<reference evidence="1 2" key="1">
    <citation type="submission" date="2019-09" db="EMBL/GenBank/DDBJ databases">
        <authorList>
            <person name="Depoorter E."/>
        </authorList>
    </citation>
    <scope>NUCLEOTIDE SEQUENCE [LARGE SCALE GENOMIC DNA]</scope>
    <source>
        <strain evidence="1">LMG 24065</strain>
    </source>
</reference>
<name>A0A6P2L929_9BURK</name>
<accession>A0A6P2L929</accession>
<protein>
    <submittedName>
        <fullName evidence="1">Uncharacterized protein</fullName>
    </submittedName>
</protein>
<organism evidence="1 2">
    <name type="scientific">Burkholderia diffusa</name>
    <dbReference type="NCBI Taxonomy" id="488732"/>
    <lineage>
        <taxon>Bacteria</taxon>
        <taxon>Pseudomonadati</taxon>
        <taxon>Pseudomonadota</taxon>
        <taxon>Betaproteobacteria</taxon>
        <taxon>Burkholderiales</taxon>
        <taxon>Burkholderiaceae</taxon>
        <taxon>Burkholderia</taxon>
        <taxon>Burkholderia cepacia complex</taxon>
    </lineage>
</organism>
<gene>
    <name evidence="1" type="ORF">BDI24065_02981</name>
</gene>
<dbReference type="Proteomes" id="UP000494125">
    <property type="component" value="Unassembled WGS sequence"/>
</dbReference>
<dbReference type="Pfam" id="PF18143">
    <property type="entry name" value="HAD_SAK_2"/>
    <property type="match status" value="1"/>
</dbReference>
<evidence type="ECO:0000313" key="2">
    <source>
        <dbReference type="Proteomes" id="UP000494125"/>
    </source>
</evidence>
<dbReference type="AlphaFoldDB" id="A0A6P2L929"/>
<evidence type="ECO:0000313" key="1">
    <source>
        <dbReference type="EMBL" id="VWB63662.1"/>
    </source>
</evidence>
<proteinExistence type="predicted"/>
<sequence length="68" mass="7786">MQIWGDVLRRKPSAWLALDDDYLHWPAWCREQLVRTDPMFGIAEPSVLAELKTKLDKAFGGYGLKSHG</sequence>